<feature type="domain" description="Methyl-accepting transducer" evidence="7">
    <location>
        <begin position="271"/>
        <end position="500"/>
    </location>
</feature>
<dbReference type="Pfam" id="PF05227">
    <property type="entry name" value="CHASE3"/>
    <property type="match status" value="1"/>
</dbReference>
<evidence type="ECO:0000256" key="5">
    <source>
        <dbReference type="SAM" id="MobiDB-lite"/>
    </source>
</evidence>
<keyword evidence="2" id="KW-0488">Methylation</keyword>
<evidence type="ECO:0000313" key="10">
    <source>
        <dbReference type="Proteomes" id="UP000481037"/>
    </source>
</evidence>
<dbReference type="AlphaFoldDB" id="A0A6L5QQ56"/>
<dbReference type="CDD" id="cd19410">
    <property type="entry name" value="HK9-like_sensor"/>
    <property type="match status" value="1"/>
</dbReference>
<protein>
    <submittedName>
        <fullName evidence="9">HAMP domain-containing protein</fullName>
    </submittedName>
</protein>
<dbReference type="SUPFAM" id="SSF58104">
    <property type="entry name" value="Methyl-accepting chemotaxis protein (MCP) signaling domain"/>
    <property type="match status" value="1"/>
</dbReference>
<evidence type="ECO:0000256" key="3">
    <source>
        <dbReference type="ARBA" id="ARBA00029447"/>
    </source>
</evidence>
<comment type="subcellular location">
    <subcellularLocation>
        <location evidence="1">Membrane</location>
    </subcellularLocation>
</comment>
<keyword evidence="6" id="KW-1133">Transmembrane helix</keyword>
<dbReference type="Pfam" id="PF00672">
    <property type="entry name" value="HAMP"/>
    <property type="match status" value="1"/>
</dbReference>
<dbReference type="PROSITE" id="PS50111">
    <property type="entry name" value="CHEMOTAXIS_TRANSDUC_2"/>
    <property type="match status" value="1"/>
</dbReference>
<keyword evidence="6" id="KW-0472">Membrane</keyword>
<comment type="similarity">
    <text evidence="3">Belongs to the methyl-accepting chemotaxis (MCP) protein family.</text>
</comment>
<gene>
    <name evidence="9" type="ORF">GJ697_28750</name>
</gene>
<dbReference type="InterPro" id="IPR004089">
    <property type="entry name" value="MCPsignal_dom"/>
</dbReference>
<dbReference type="GO" id="GO:0005886">
    <property type="term" value="C:plasma membrane"/>
    <property type="evidence" value="ECO:0007669"/>
    <property type="project" value="TreeGrafter"/>
</dbReference>
<keyword evidence="4" id="KW-0807">Transducer</keyword>
<dbReference type="RefSeq" id="WP_154387930.1">
    <property type="nucleotide sequence ID" value="NZ_WKJM01000050.1"/>
</dbReference>
<evidence type="ECO:0000256" key="1">
    <source>
        <dbReference type="ARBA" id="ARBA00004370"/>
    </source>
</evidence>
<dbReference type="GO" id="GO:0004888">
    <property type="term" value="F:transmembrane signaling receptor activity"/>
    <property type="evidence" value="ECO:0007669"/>
    <property type="project" value="TreeGrafter"/>
</dbReference>
<proteinExistence type="inferred from homology"/>
<evidence type="ECO:0000313" key="9">
    <source>
        <dbReference type="EMBL" id="MRX11825.1"/>
    </source>
</evidence>
<dbReference type="GO" id="GO:0006935">
    <property type="term" value="P:chemotaxis"/>
    <property type="evidence" value="ECO:0007669"/>
    <property type="project" value="TreeGrafter"/>
</dbReference>
<dbReference type="PANTHER" id="PTHR43531:SF14">
    <property type="entry name" value="METHYL-ACCEPTING CHEMOTAXIS PROTEIN I-RELATED"/>
    <property type="match status" value="1"/>
</dbReference>
<keyword evidence="6" id="KW-0812">Transmembrane</keyword>
<evidence type="ECO:0000256" key="2">
    <source>
        <dbReference type="ARBA" id="ARBA00022481"/>
    </source>
</evidence>
<dbReference type="Gene3D" id="1.10.287.950">
    <property type="entry name" value="Methyl-accepting chemotaxis protein"/>
    <property type="match status" value="1"/>
</dbReference>
<dbReference type="InterPro" id="IPR051310">
    <property type="entry name" value="MCP_chemotaxis"/>
</dbReference>
<evidence type="ECO:0000259" key="8">
    <source>
        <dbReference type="PROSITE" id="PS50885"/>
    </source>
</evidence>
<keyword evidence="10" id="KW-1185">Reference proteome</keyword>
<dbReference type="InterPro" id="IPR007891">
    <property type="entry name" value="CHASE3"/>
</dbReference>
<evidence type="ECO:0000256" key="6">
    <source>
        <dbReference type="SAM" id="Phobius"/>
    </source>
</evidence>
<dbReference type="PANTHER" id="PTHR43531">
    <property type="entry name" value="PROTEIN ICFG"/>
    <property type="match status" value="1"/>
</dbReference>
<dbReference type="EMBL" id="WKJM01000050">
    <property type="protein sequence ID" value="MRX11825.1"/>
    <property type="molecule type" value="Genomic_DNA"/>
</dbReference>
<feature type="domain" description="HAMP" evidence="8">
    <location>
        <begin position="214"/>
        <end position="266"/>
    </location>
</feature>
<organism evidence="9 10">
    <name type="scientific">Duganella alba</name>
    <dbReference type="NCBI Taxonomy" id="2666081"/>
    <lineage>
        <taxon>Bacteria</taxon>
        <taxon>Pseudomonadati</taxon>
        <taxon>Pseudomonadota</taxon>
        <taxon>Betaproteobacteria</taxon>
        <taxon>Burkholderiales</taxon>
        <taxon>Oxalobacteraceae</taxon>
        <taxon>Telluria group</taxon>
        <taxon>Duganella</taxon>
    </lineage>
</organism>
<name>A0A6L5QQ56_9BURK</name>
<reference evidence="9 10" key="1">
    <citation type="submission" date="2019-11" db="EMBL/GenBank/DDBJ databases">
        <title>Novel species isolated from a subtropical stream in China.</title>
        <authorList>
            <person name="Lu H."/>
        </authorList>
    </citation>
    <scope>NUCLEOTIDE SEQUENCE [LARGE SCALE GENOMIC DNA]</scope>
    <source>
        <strain evidence="9 10">FT25W</strain>
    </source>
</reference>
<dbReference type="Proteomes" id="UP000481037">
    <property type="component" value="Unassembled WGS sequence"/>
</dbReference>
<feature type="transmembrane region" description="Helical" evidence="6">
    <location>
        <begin position="12"/>
        <end position="31"/>
    </location>
</feature>
<feature type="region of interest" description="Disordered" evidence="5">
    <location>
        <begin position="565"/>
        <end position="599"/>
    </location>
</feature>
<dbReference type="SMART" id="SM00283">
    <property type="entry name" value="MA"/>
    <property type="match status" value="1"/>
</dbReference>
<dbReference type="CDD" id="cd11386">
    <property type="entry name" value="MCP_signal"/>
    <property type="match status" value="1"/>
</dbReference>
<dbReference type="PROSITE" id="PS50885">
    <property type="entry name" value="HAMP"/>
    <property type="match status" value="1"/>
</dbReference>
<dbReference type="InterPro" id="IPR003660">
    <property type="entry name" value="HAMP_dom"/>
</dbReference>
<comment type="caution">
    <text evidence="9">The sequence shown here is derived from an EMBL/GenBank/DDBJ whole genome shotgun (WGS) entry which is preliminary data.</text>
</comment>
<sequence>MRFADLGITRKLYLGFGAVVLILAILLGTAYTNFSRLAQANGWNNHTHEVMAETQAILESLLNMETGERGYALTGEDASLAPFKAGQAAFTAHLGKARALTADNPAQQDRLQKLEQAQQGWFTSALQPALALRAKANDGASIDPLLQFEREGRGRAGMDAMRTLLSDISGAEQSLLSQRAADAASLQSLTSNTIIIGGLLTIALAAVLAWILSRSIVGPLSAAVRIARTVASGDLTSRIESHSSDETGQMLQALGDMNQSLLNIVGEVRQGTDTIATATSEIARGNQDLSNRTEQQASTLEETASSMEELTGTVKQNADNARQANQLAASASAVASKGGAVVAQVVQTMHSISASSQNIVEIISVIDGIAFQTNILALNAAVEAARAGEQGRGFAVVASEVRTLAQRSAAAAKEIKALIDDSVSKVDAGSKLVEEAGSTMEDIVGSVGQVTAIMQDIAAASAEQIAGIEQINHAISQMDSVTQQNAALVEQAAAAASALQEQAASQANVVSVFKLDARAMSAPAVTRAPAAIAAARAPKAMTAATRASSALPAAATSAAAKSSSAAATSGVAARSGAPAANAPRAQSKAAPAGDDWEEF</sequence>
<dbReference type="SMART" id="SM00304">
    <property type="entry name" value="HAMP"/>
    <property type="match status" value="1"/>
</dbReference>
<accession>A0A6L5QQ56</accession>
<dbReference type="GO" id="GO:0007165">
    <property type="term" value="P:signal transduction"/>
    <property type="evidence" value="ECO:0007669"/>
    <property type="project" value="UniProtKB-KW"/>
</dbReference>
<dbReference type="CDD" id="cd06225">
    <property type="entry name" value="HAMP"/>
    <property type="match status" value="1"/>
</dbReference>
<evidence type="ECO:0000256" key="4">
    <source>
        <dbReference type="PROSITE-ProRule" id="PRU00284"/>
    </source>
</evidence>
<feature type="compositionally biased region" description="Low complexity" evidence="5">
    <location>
        <begin position="565"/>
        <end position="593"/>
    </location>
</feature>
<dbReference type="FunFam" id="1.10.287.950:FF:000001">
    <property type="entry name" value="Methyl-accepting chemotaxis sensory transducer"/>
    <property type="match status" value="1"/>
</dbReference>
<dbReference type="Pfam" id="PF00015">
    <property type="entry name" value="MCPsignal"/>
    <property type="match status" value="1"/>
</dbReference>
<evidence type="ECO:0000259" key="7">
    <source>
        <dbReference type="PROSITE" id="PS50111"/>
    </source>
</evidence>